<dbReference type="InterPro" id="IPR000600">
    <property type="entry name" value="ROK"/>
</dbReference>
<evidence type="ECO:0000313" key="3">
    <source>
        <dbReference type="Proteomes" id="UP000242864"/>
    </source>
</evidence>
<sequence>MKKVAFDIGGTYIKSAIIDHQLQLHDYDKVPTPVNEDQAIVKYIKKRLETYIEEHQLKEVVVGISTAGAVNRDTCTISYANPNILHYTGTNFESALGTLVDRLAVYNDVDAALLGELNQRNEHYESAFCLTLGTGIGGSFYHRDVGLLRGVRHRPNQIGYLLYDPETGTQYEQRASTGALKQLLLSKAYPHQHIKDLFEEAEADNVIARQYIQQWAREVARGIAEIQIIYDPEIIIIGGGVSAQGPRLLQYIVPALQNYLPDDYGYAKIEVAQLQNHAALVGAVAEL</sequence>
<dbReference type="PANTHER" id="PTHR18964:SF165">
    <property type="entry name" value="BETA-GLUCOSIDE KINASE"/>
    <property type="match status" value="1"/>
</dbReference>
<organism evidence="2 3">
    <name type="scientific">Staphylococcus lutrae</name>
    <dbReference type="NCBI Taxonomy" id="155085"/>
    <lineage>
        <taxon>Bacteria</taxon>
        <taxon>Bacillati</taxon>
        <taxon>Bacillota</taxon>
        <taxon>Bacilli</taxon>
        <taxon>Bacillales</taxon>
        <taxon>Staphylococcaceae</taxon>
        <taxon>Staphylococcus</taxon>
    </lineage>
</organism>
<dbReference type="Gene3D" id="3.30.420.40">
    <property type="match status" value="2"/>
</dbReference>
<dbReference type="PANTHER" id="PTHR18964">
    <property type="entry name" value="ROK (REPRESSOR, ORF, KINASE) FAMILY"/>
    <property type="match status" value="1"/>
</dbReference>
<keyword evidence="3" id="KW-1185">Reference proteome</keyword>
<dbReference type="AlphaFoldDB" id="A0AAC9RSL6"/>
<protein>
    <submittedName>
        <fullName evidence="2">N-acetylmannosamine kinase</fullName>
    </submittedName>
</protein>
<evidence type="ECO:0000313" key="2">
    <source>
        <dbReference type="EMBL" id="ARJ50439.1"/>
    </source>
</evidence>
<dbReference type="Proteomes" id="UP000242864">
    <property type="component" value="Chromosome"/>
</dbReference>
<accession>A0AAC9RSL6</accession>
<keyword evidence="2" id="KW-0418">Kinase</keyword>
<dbReference type="SUPFAM" id="SSF53067">
    <property type="entry name" value="Actin-like ATPase domain"/>
    <property type="match status" value="1"/>
</dbReference>
<dbReference type="KEGG" id="slz:B5P37_03495"/>
<proteinExistence type="inferred from homology"/>
<name>A0AAC9RSL6_9STAP</name>
<dbReference type="GO" id="GO:0016301">
    <property type="term" value="F:kinase activity"/>
    <property type="evidence" value="ECO:0007669"/>
    <property type="project" value="UniProtKB-KW"/>
</dbReference>
<dbReference type="Pfam" id="PF00480">
    <property type="entry name" value="ROK"/>
    <property type="match status" value="1"/>
</dbReference>
<dbReference type="InterPro" id="IPR043129">
    <property type="entry name" value="ATPase_NBD"/>
</dbReference>
<evidence type="ECO:0000256" key="1">
    <source>
        <dbReference type="ARBA" id="ARBA00006479"/>
    </source>
</evidence>
<dbReference type="EMBL" id="CP020773">
    <property type="protein sequence ID" value="ARJ50439.1"/>
    <property type="molecule type" value="Genomic_DNA"/>
</dbReference>
<reference evidence="2 3" key="1">
    <citation type="submission" date="2017-04" db="EMBL/GenBank/DDBJ databases">
        <authorList>
            <person name="Veseli I.A."/>
            <person name="Tang C."/>
            <person name="Pombert J.-F."/>
        </authorList>
    </citation>
    <scope>NUCLEOTIDE SEQUENCE [LARGE SCALE GENOMIC DNA]</scope>
    <source>
        <strain evidence="2 3">ATCC 700373</strain>
    </source>
</reference>
<comment type="similarity">
    <text evidence="1">Belongs to the ROK (NagC/XylR) family.</text>
</comment>
<gene>
    <name evidence="2" type="ORF">B5P37_03495</name>
</gene>
<keyword evidence="2" id="KW-0808">Transferase</keyword>
<dbReference type="RefSeq" id="WP_085236917.1">
    <property type="nucleotide sequence ID" value="NZ_CP020773.1"/>
</dbReference>